<feature type="transmembrane region" description="Helical" evidence="2">
    <location>
        <begin position="135"/>
        <end position="155"/>
    </location>
</feature>
<gene>
    <name evidence="3" type="ORF">OGAPHI_005602</name>
</gene>
<keyword evidence="4" id="KW-1185">Reference proteome</keyword>
<evidence type="ECO:0000256" key="1">
    <source>
        <dbReference type="SAM" id="MobiDB-lite"/>
    </source>
</evidence>
<dbReference type="GeneID" id="70237566"/>
<sequence length="176" mass="18506">MNGKTFITVVDTLGNILGNQINANSGHAFGAGWSSSSSGSLVDEASAASRRARSNSDSSGLPELTTGERSESSLASKVGDDGSLTLTLRESALSSFLILLSIRLSCAAAEEGIKSSFVCWLLSSSGSFSLRSPTILRALFNVSVFSAGSFFWLILYRPTTSPSAFSMMMLSSIRNP</sequence>
<name>A0A9P8NZH7_9ASCO</name>
<protein>
    <submittedName>
        <fullName evidence="3">Uncharacterized protein</fullName>
    </submittedName>
</protein>
<dbReference type="AlphaFoldDB" id="A0A9P8NZH7"/>
<feature type="region of interest" description="Disordered" evidence="1">
    <location>
        <begin position="47"/>
        <end position="79"/>
    </location>
</feature>
<comment type="caution">
    <text evidence="3">The sequence shown here is derived from an EMBL/GenBank/DDBJ whole genome shotgun (WGS) entry which is preliminary data.</text>
</comment>
<organism evidence="3 4">
    <name type="scientific">Ogataea philodendri</name>
    <dbReference type="NCBI Taxonomy" id="1378263"/>
    <lineage>
        <taxon>Eukaryota</taxon>
        <taxon>Fungi</taxon>
        <taxon>Dikarya</taxon>
        <taxon>Ascomycota</taxon>
        <taxon>Saccharomycotina</taxon>
        <taxon>Pichiomycetes</taxon>
        <taxon>Pichiales</taxon>
        <taxon>Pichiaceae</taxon>
        <taxon>Ogataea</taxon>
    </lineage>
</organism>
<reference evidence="3" key="2">
    <citation type="submission" date="2021-01" db="EMBL/GenBank/DDBJ databases">
        <authorList>
            <person name="Schikora-Tamarit M.A."/>
        </authorList>
    </citation>
    <scope>NUCLEOTIDE SEQUENCE</scope>
    <source>
        <strain evidence="3">CBS6075</strain>
    </source>
</reference>
<accession>A0A9P8NZH7</accession>
<feature type="compositionally biased region" description="Low complexity" evidence="1">
    <location>
        <begin position="47"/>
        <end position="59"/>
    </location>
</feature>
<evidence type="ECO:0000313" key="4">
    <source>
        <dbReference type="Proteomes" id="UP000769157"/>
    </source>
</evidence>
<dbReference type="Proteomes" id="UP000769157">
    <property type="component" value="Unassembled WGS sequence"/>
</dbReference>
<keyword evidence="2" id="KW-0812">Transmembrane</keyword>
<proteinExistence type="predicted"/>
<keyword evidence="2" id="KW-0472">Membrane</keyword>
<dbReference type="EMBL" id="JAEUBE010000378">
    <property type="protein sequence ID" value="KAH3662350.1"/>
    <property type="molecule type" value="Genomic_DNA"/>
</dbReference>
<evidence type="ECO:0000256" key="2">
    <source>
        <dbReference type="SAM" id="Phobius"/>
    </source>
</evidence>
<evidence type="ECO:0000313" key="3">
    <source>
        <dbReference type="EMBL" id="KAH3662350.1"/>
    </source>
</evidence>
<dbReference type="RefSeq" id="XP_046059439.1">
    <property type="nucleotide sequence ID" value="XM_046206801.1"/>
</dbReference>
<reference evidence="3" key="1">
    <citation type="journal article" date="2021" name="Open Biol.">
        <title>Shared evolutionary footprints suggest mitochondrial oxidative damage underlies multiple complex I losses in fungi.</title>
        <authorList>
            <person name="Schikora-Tamarit M.A."/>
            <person name="Marcet-Houben M."/>
            <person name="Nosek J."/>
            <person name="Gabaldon T."/>
        </authorList>
    </citation>
    <scope>NUCLEOTIDE SEQUENCE</scope>
    <source>
        <strain evidence="3">CBS6075</strain>
    </source>
</reference>
<keyword evidence="2" id="KW-1133">Transmembrane helix</keyword>